<evidence type="ECO:0000313" key="4">
    <source>
        <dbReference type="Proteomes" id="UP000266673"/>
    </source>
</evidence>
<evidence type="ECO:0000256" key="1">
    <source>
        <dbReference type="SAM" id="MobiDB-lite"/>
    </source>
</evidence>
<protein>
    <submittedName>
        <fullName evidence="3">Uncharacterized protein</fullName>
    </submittedName>
</protein>
<accession>A0A397VEX7</accession>
<feature type="signal peptide" evidence="2">
    <location>
        <begin position="1"/>
        <end position="24"/>
    </location>
</feature>
<sequence>MFTKTSYFALVLIFLFAIIKESIGGIIPKNDISLANPLIKRHEDKVCYDYLVLTATFDDSKLTGVVTLAGDDSRPVTFVYGLFSHGIEDPDKFCIFLEDCNHNVVYNLTKELDLKFDGHGGTKPFCAYIDLDIFDYFYGNGDDYKHGDKHGDDKHGDKHGDKRKRQAGVPYVSTSSPADSAPATQAMP</sequence>
<reference evidence="3 4" key="1">
    <citation type="submission" date="2018-06" db="EMBL/GenBank/DDBJ databases">
        <title>Comparative genomics reveals the genomic features of Rhizophagus irregularis, R. cerebriforme, R. diaphanum and Gigaspora rosea, and their symbiotic lifestyle signature.</title>
        <authorList>
            <person name="Morin E."/>
            <person name="San Clemente H."/>
            <person name="Chen E.C.H."/>
            <person name="De La Providencia I."/>
            <person name="Hainaut M."/>
            <person name="Kuo A."/>
            <person name="Kohler A."/>
            <person name="Murat C."/>
            <person name="Tang N."/>
            <person name="Roy S."/>
            <person name="Loubradou J."/>
            <person name="Henrissat B."/>
            <person name="Grigoriev I.V."/>
            <person name="Corradi N."/>
            <person name="Roux C."/>
            <person name="Martin F.M."/>
        </authorList>
    </citation>
    <scope>NUCLEOTIDE SEQUENCE [LARGE SCALE GENOMIC DNA]</scope>
    <source>
        <strain evidence="3 4">DAOM 194757</strain>
    </source>
</reference>
<feature type="compositionally biased region" description="Basic and acidic residues" evidence="1">
    <location>
        <begin position="148"/>
        <end position="160"/>
    </location>
</feature>
<evidence type="ECO:0000256" key="2">
    <source>
        <dbReference type="SAM" id="SignalP"/>
    </source>
</evidence>
<dbReference type="Proteomes" id="UP000266673">
    <property type="component" value="Unassembled WGS sequence"/>
</dbReference>
<dbReference type="EMBL" id="QKWP01000383">
    <property type="protein sequence ID" value="RIB21045.1"/>
    <property type="molecule type" value="Genomic_DNA"/>
</dbReference>
<gene>
    <name evidence="3" type="ORF">C2G38_1137918</name>
</gene>
<proteinExistence type="predicted"/>
<name>A0A397VEX7_9GLOM</name>
<dbReference type="AlphaFoldDB" id="A0A397VEX7"/>
<comment type="caution">
    <text evidence="3">The sequence shown here is derived from an EMBL/GenBank/DDBJ whole genome shotgun (WGS) entry which is preliminary data.</text>
</comment>
<organism evidence="3 4">
    <name type="scientific">Gigaspora rosea</name>
    <dbReference type="NCBI Taxonomy" id="44941"/>
    <lineage>
        <taxon>Eukaryota</taxon>
        <taxon>Fungi</taxon>
        <taxon>Fungi incertae sedis</taxon>
        <taxon>Mucoromycota</taxon>
        <taxon>Glomeromycotina</taxon>
        <taxon>Glomeromycetes</taxon>
        <taxon>Diversisporales</taxon>
        <taxon>Gigasporaceae</taxon>
        <taxon>Gigaspora</taxon>
    </lineage>
</organism>
<keyword evidence="2" id="KW-0732">Signal</keyword>
<keyword evidence="4" id="KW-1185">Reference proteome</keyword>
<feature type="compositionally biased region" description="Low complexity" evidence="1">
    <location>
        <begin position="173"/>
        <end position="188"/>
    </location>
</feature>
<dbReference type="OrthoDB" id="2303450at2759"/>
<feature type="region of interest" description="Disordered" evidence="1">
    <location>
        <begin position="148"/>
        <end position="188"/>
    </location>
</feature>
<feature type="chain" id="PRO_5017385506" evidence="2">
    <location>
        <begin position="25"/>
        <end position="188"/>
    </location>
</feature>
<evidence type="ECO:0000313" key="3">
    <source>
        <dbReference type="EMBL" id="RIB21045.1"/>
    </source>
</evidence>